<name>A0A821PDU7_9NEOP</name>
<evidence type="ECO:0000256" key="1">
    <source>
        <dbReference type="SAM" id="MobiDB-lite"/>
    </source>
</evidence>
<feature type="compositionally biased region" description="Polar residues" evidence="1">
    <location>
        <begin position="171"/>
        <end position="190"/>
    </location>
</feature>
<dbReference type="EMBL" id="CAJOBZ010000006">
    <property type="protein sequence ID" value="CAF4803145.1"/>
    <property type="molecule type" value="Genomic_DNA"/>
</dbReference>
<feature type="region of interest" description="Disordered" evidence="1">
    <location>
        <begin position="103"/>
        <end position="191"/>
    </location>
</feature>
<feature type="compositionally biased region" description="Basic and acidic residues" evidence="1">
    <location>
        <begin position="103"/>
        <end position="117"/>
    </location>
</feature>
<gene>
    <name evidence="2" type="ORF">PMACD_LOCUS3566</name>
</gene>
<sequence>MSDNAIDKMSPEDRCNPVKAVKIGYVEICREIGRAHRRLPAKSLIAMNRVTKFYQSEANEILKECSKLDRMLIRRNNPEAETESNSTVSIEEIMSGIKSARKESYVSEKSASEDPSKLNDATIDDEEFSTETNPGNNIDAAGYEIITSTPRNSSKQKTTNSNGSRKRTRTFSRAISTQTEEDPQPSSSRQRIQKPLLPSLPFGQLIVLDKNGTPCKLVIMSINPNYYTNFNK</sequence>
<protein>
    <submittedName>
        <fullName evidence="2">Uncharacterized protein</fullName>
    </submittedName>
</protein>
<evidence type="ECO:0000313" key="2">
    <source>
        <dbReference type="EMBL" id="CAF4803145.1"/>
    </source>
</evidence>
<keyword evidence="3" id="KW-1185">Reference proteome</keyword>
<organism evidence="2 3">
    <name type="scientific">Pieris macdunnoughi</name>
    <dbReference type="NCBI Taxonomy" id="345717"/>
    <lineage>
        <taxon>Eukaryota</taxon>
        <taxon>Metazoa</taxon>
        <taxon>Ecdysozoa</taxon>
        <taxon>Arthropoda</taxon>
        <taxon>Hexapoda</taxon>
        <taxon>Insecta</taxon>
        <taxon>Pterygota</taxon>
        <taxon>Neoptera</taxon>
        <taxon>Endopterygota</taxon>
        <taxon>Lepidoptera</taxon>
        <taxon>Glossata</taxon>
        <taxon>Ditrysia</taxon>
        <taxon>Papilionoidea</taxon>
        <taxon>Pieridae</taxon>
        <taxon>Pierinae</taxon>
        <taxon>Pieris</taxon>
    </lineage>
</organism>
<dbReference type="Proteomes" id="UP000663880">
    <property type="component" value="Unassembled WGS sequence"/>
</dbReference>
<evidence type="ECO:0000313" key="3">
    <source>
        <dbReference type="Proteomes" id="UP000663880"/>
    </source>
</evidence>
<proteinExistence type="predicted"/>
<dbReference type="OrthoDB" id="10612722at2759"/>
<dbReference type="AlphaFoldDB" id="A0A821PDU7"/>
<comment type="caution">
    <text evidence="2">The sequence shown here is derived from an EMBL/GenBank/DDBJ whole genome shotgun (WGS) entry which is preliminary data.</text>
</comment>
<accession>A0A821PDU7</accession>
<feature type="compositionally biased region" description="Polar residues" evidence="1">
    <location>
        <begin position="146"/>
        <end position="163"/>
    </location>
</feature>
<reference evidence="2" key="1">
    <citation type="submission" date="2021-02" db="EMBL/GenBank/DDBJ databases">
        <authorList>
            <person name="Steward A R."/>
        </authorList>
    </citation>
    <scope>NUCLEOTIDE SEQUENCE</scope>
</reference>